<dbReference type="Proteomes" id="UP001464891">
    <property type="component" value="Unassembled WGS sequence"/>
</dbReference>
<name>A0ABV0JC06_9CYAN</name>
<feature type="domain" description="Thioredoxin-like fold" evidence="3">
    <location>
        <begin position="31"/>
        <end position="195"/>
    </location>
</feature>
<evidence type="ECO:0000256" key="2">
    <source>
        <dbReference type="SAM" id="MobiDB-lite"/>
    </source>
</evidence>
<protein>
    <submittedName>
        <fullName evidence="4">DsbA family protein</fullName>
    </submittedName>
</protein>
<dbReference type="Gene3D" id="3.40.30.10">
    <property type="entry name" value="Glutaredoxin"/>
    <property type="match status" value="1"/>
</dbReference>
<accession>A0ABV0JC06</accession>
<dbReference type="SUPFAM" id="SSF52833">
    <property type="entry name" value="Thioredoxin-like"/>
    <property type="match status" value="1"/>
</dbReference>
<evidence type="ECO:0000259" key="3">
    <source>
        <dbReference type="Pfam" id="PF13462"/>
    </source>
</evidence>
<dbReference type="RefSeq" id="WP_242017187.1">
    <property type="nucleotide sequence ID" value="NZ_JAMPKM010000013.1"/>
</dbReference>
<keyword evidence="5" id="KW-1185">Reference proteome</keyword>
<evidence type="ECO:0000256" key="1">
    <source>
        <dbReference type="ARBA" id="ARBA00005791"/>
    </source>
</evidence>
<comment type="caution">
    <text evidence="4">The sequence shown here is derived from an EMBL/GenBank/DDBJ whole genome shotgun (WGS) entry which is preliminary data.</text>
</comment>
<proteinExistence type="inferred from homology"/>
<evidence type="ECO:0000313" key="5">
    <source>
        <dbReference type="Proteomes" id="UP001464891"/>
    </source>
</evidence>
<dbReference type="PANTHER" id="PTHR13887">
    <property type="entry name" value="GLUTATHIONE S-TRANSFERASE KAPPA"/>
    <property type="match status" value="1"/>
</dbReference>
<organism evidence="4 5">
    <name type="scientific">Trichocoleus desertorum GB2-A4</name>
    <dbReference type="NCBI Taxonomy" id="2933944"/>
    <lineage>
        <taxon>Bacteria</taxon>
        <taxon>Bacillati</taxon>
        <taxon>Cyanobacteriota</taxon>
        <taxon>Cyanophyceae</taxon>
        <taxon>Leptolyngbyales</taxon>
        <taxon>Trichocoleusaceae</taxon>
        <taxon>Trichocoleus</taxon>
    </lineage>
</organism>
<dbReference type="InterPro" id="IPR012336">
    <property type="entry name" value="Thioredoxin-like_fold"/>
</dbReference>
<evidence type="ECO:0000313" key="4">
    <source>
        <dbReference type="EMBL" id="MEP0819310.1"/>
    </source>
</evidence>
<feature type="region of interest" description="Disordered" evidence="2">
    <location>
        <begin position="1"/>
        <end position="26"/>
    </location>
</feature>
<reference evidence="4 5" key="1">
    <citation type="submission" date="2022-04" db="EMBL/GenBank/DDBJ databases">
        <title>Positive selection, recombination, and allopatry shape intraspecific diversity of widespread and dominant cyanobacteria.</title>
        <authorList>
            <person name="Wei J."/>
            <person name="Shu W."/>
            <person name="Hu C."/>
        </authorList>
    </citation>
    <scope>NUCLEOTIDE SEQUENCE [LARGE SCALE GENOMIC DNA]</scope>
    <source>
        <strain evidence="4 5">GB2-A4</strain>
    </source>
</reference>
<sequence>MSHDISEEASGDSPMEIQSERNSLVLPPSERDYRQGKLDANVVLVEYGDYQCLECKELYSLIKAIQAQLDVTFAEENYLCFVFRQFPQLQLHPQAQKAAAAALAAGAQGQFWQMHDMLFTHQQALGSGYLVEYANDLGLDICQFLRAISRQVHRDRINEDITSGMQSGVEAAPALFINGRRYRDRWDIEPLMAAIAPNSGD</sequence>
<dbReference type="PANTHER" id="PTHR13887:SF55">
    <property type="entry name" value="SLR0313 PROTEIN"/>
    <property type="match status" value="1"/>
</dbReference>
<dbReference type="InterPro" id="IPR036249">
    <property type="entry name" value="Thioredoxin-like_sf"/>
</dbReference>
<dbReference type="EMBL" id="JAMPKM010000013">
    <property type="protein sequence ID" value="MEP0819310.1"/>
    <property type="molecule type" value="Genomic_DNA"/>
</dbReference>
<dbReference type="Pfam" id="PF13462">
    <property type="entry name" value="Thioredoxin_4"/>
    <property type="match status" value="1"/>
</dbReference>
<comment type="similarity">
    <text evidence="1">Belongs to the thioredoxin family. DsbA subfamily.</text>
</comment>
<gene>
    <name evidence="4" type="ORF">NC998_19595</name>
</gene>